<evidence type="ECO:0000256" key="7">
    <source>
        <dbReference type="ARBA" id="ARBA00023010"/>
    </source>
</evidence>
<comment type="subcellular location">
    <subcellularLocation>
        <location evidence="1">Membrane</location>
        <topology evidence="1">Single-pass membrane protein</topology>
    </subcellularLocation>
</comment>
<evidence type="ECO:0000256" key="8">
    <source>
        <dbReference type="ARBA" id="ARBA00023136"/>
    </source>
</evidence>
<reference evidence="9" key="1">
    <citation type="submission" date="2016-10" db="EMBL/GenBank/DDBJ databases">
        <authorList>
            <person name="de Groot N.N."/>
        </authorList>
    </citation>
    <scope>NUCLEOTIDE SEQUENCE</scope>
</reference>
<dbReference type="AlphaFoldDB" id="A0A1W1E7V8"/>
<dbReference type="PRINTS" id="PR01506">
    <property type="entry name" value="TATBPROTEIN"/>
</dbReference>
<keyword evidence="7" id="KW-0811">Translocation</keyword>
<dbReference type="GO" id="GO:0043953">
    <property type="term" value="P:protein transport by the Tat complex"/>
    <property type="evidence" value="ECO:0007669"/>
    <property type="project" value="InterPro"/>
</dbReference>
<proteinExistence type="inferred from homology"/>
<keyword evidence="3" id="KW-1003">Cell membrane</keyword>
<keyword evidence="6" id="KW-1133">Transmembrane helix</keyword>
<name>A0A1W1E7V8_9ZZZZ</name>
<evidence type="ECO:0000313" key="9">
    <source>
        <dbReference type="EMBL" id="SFV90042.1"/>
    </source>
</evidence>
<dbReference type="GO" id="GO:0008320">
    <property type="term" value="F:protein transmembrane transporter activity"/>
    <property type="evidence" value="ECO:0007669"/>
    <property type="project" value="InterPro"/>
</dbReference>
<keyword evidence="5" id="KW-0653">Protein transport</keyword>
<dbReference type="HAMAP" id="MF_00237">
    <property type="entry name" value="TatB"/>
    <property type="match status" value="1"/>
</dbReference>
<evidence type="ECO:0000256" key="1">
    <source>
        <dbReference type="ARBA" id="ARBA00004167"/>
    </source>
</evidence>
<dbReference type="Pfam" id="PF02416">
    <property type="entry name" value="TatA_B_E"/>
    <property type="match status" value="1"/>
</dbReference>
<keyword evidence="2" id="KW-0813">Transport</keyword>
<evidence type="ECO:0000256" key="6">
    <source>
        <dbReference type="ARBA" id="ARBA00022989"/>
    </source>
</evidence>
<dbReference type="GO" id="GO:0016020">
    <property type="term" value="C:membrane"/>
    <property type="evidence" value="ECO:0007669"/>
    <property type="project" value="UniProtKB-SubCell"/>
</dbReference>
<keyword evidence="4" id="KW-0812">Transmembrane</keyword>
<dbReference type="EMBL" id="FPIB01000008">
    <property type="protein sequence ID" value="SFV90042.1"/>
    <property type="molecule type" value="Genomic_DNA"/>
</dbReference>
<dbReference type="Gene3D" id="1.20.5.3310">
    <property type="match status" value="1"/>
</dbReference>
<accession>A0A1W1E7V8</accession>
<evidence type="ECO:0000256" key="4">
    <source>
        <dbReference type="ARBA" id="ARBA00022692"/>
    </source>
</evidence>
<keyword evidence="8" id="KW-0472">Membrane</keyword>
<dbReference type="NCBIfam" id="TIGR01410">
    <property type="entry name" value="tatB"/>
    <property type="match status" value="1"/>
</dbReference>
<dbReference type="InterPro" id="IPR003369">
    <property type="entry name" value="TatA/B/E"/>
</dbReference>
<dbReference type="InterPro" id="IPR018448">
    <property type="entry name" value="TatB"/>
</dbReference>
<evidence type="ECO:0000256" key="2">
    <source>
        <dbReference type="ARBA" id="ARBA00022448"/>
    </source>
</evidence>
<evidence type="ECO:0000256" key="3">
    <source>
        <dbReference type="ARBA" id="ARBA00022475"/>
    </source>
</evidence>
<dbReference type="PANTHER" id="PTHR33162">
    <property type="entry name" value="SEC-INDEPENDENT PROTEIN TRANSLOCASE PROTEIN TATA, CHLOROPLASTIC"/>
    <property type="match status" value="1"/>
</dbReference>
<organism evidence="9">
    <name type="scientific">hydrothermal vent metagenome</name>
    <dbReference type="NCBI Taxonomy" id="652676"/>
    <lineage>
        <taxon>unclassified sequences</taxon>
        <taxon>metagenomes</taxon>
        <taxon>ecological metagenomes</taxon>
    </lineage>
</organism>
<dbReference type="PANTHER" id="PTHR33162:SF1">
    <property type="entry name" value="SEC-INDEPENDENT PROTEIN TRANSLOCASE PROTEIN TATA, CHLOROPLASTIC"/>
    <property type="match status" value="1"/>
</dbReference>
<sequence>MFGIGFTELLLIAIIAILFLGPDKLPEAMVQIAKFFKSVKKTVNDAKSSLEEEMRIADLKEEALSYKQQLDNATSELQGFKNISMDDILDEPAVIEEKPISDAFKQKSLYADETPAATQVEPKMETVTLRKKERTFITEEKKGVSDDKSEDKA</sequence>
<evidence type="ECO:0000256" key="5">
    <source>
        <dbReference type="ARBA" id="ARBA00022927"/>
    </source>
</evidence>
<gene>
    <name evidence="9" type="ORF">MNB_SV-4-688</name>
</gene>
<protein>
    <submittedName>
        <fullName evidence="9">Twin-arginine translocation protein TatB</fullName>
    </submittedName>
</protein>